<feature type="compositionally biased region" description="Polar residues" evidence="1">
    <location>
        <begin position="221"/>
        <end position="231"/>
    </location>
</feature>
<reference evidence="3" key="1">
    <citation type="submission" date="2021-01" db="EMBL/GenBank/DDBJ databases">
        <title>Whole genome shotgun sequence of Sinosporangium siamense NBRC 109515.</title>
        <authorList>
            <person name="Komaki H."/>
            <person name="Tamura T."/>
        </authorList>
    </citation>
    <scope>NUCLEOTIDE SEQUENCE</scope>
    <source>
        <strain evidence="3">NBRC 109515</strain>
    </source>
</reference>
<evidence type="ECO:0000256" key="2">
    <source>
        <dbReference type="SAM" id="Phobius"/>
    </source>
</evidence>
<gene>
    <name evidence="3" type="ORF">Ssi02_11720</name>
</gene>
<feature type="transmembrane region" description="Helical" evidence="2">
    <location>
        <begin position="630"/>
        <end position="652"/>
    </location>
</feature>
<dbReference type="Proteomes" id="UP000606172">
    <property type="component" value="Unassembled WGS sequence"/>
</dbReference>
<dbReference type="EMBL" id="BOOW01000007">
    <property type="protein sequence ID" value="GII90941.1"/>
    <property type="molecule type" value="Genomic_DNA"/>
</dbReference>
<dbReference type="RefSeq" id="WP_204021807.1">
    <property type="nucleotide sequence ID" value="NZ_BOOW01000007.1"/>
</dbReference>
<dbReference type="AlphaFoldDB" id="A0A919RFI0"/>
<proteinExistence type="predicted"/>
<sequence>MLFGVKKIGLRIAGWAVVVVMLSGWTAGPVPPEPSPEAPTDPSEESLYIPDRSYAGLSVQPVQGRAGAQVTLTVDLRCVVVDDGEKYFRKVTVYRHDRPGSDGTSLFETNGDGATHSVFIPDDATGTVEFRAACSSGTATSEVRRATYTVPPMSLRLERTRARPGETVGFHVSGIACPDDAVTVELAGREFRGTADDSATATIDVPVPDAPGKTTAEAWCTNDQTRTTEQIPFTIDPPESPETTPPTRTAGPGGELKPSISSRPSQTATPSPPAPSKTPPSSTAPSKTPPPQEKIKRGNPTLRLEPPAAQRGKRVKIVLSGFPKDCVYSATLAGKKVKLARKRFTVPRDLEFGEHTVTVTCVSATGTLGAASTGTLGAAGYRHVAAVDIVKSAKLSVLADEPENMAFPRLLESGLARFLVALLSTVFITTFFLWARFLALGRGLFPRDMAALGLPADIFNKALQSMRRTGDMVPRHPWMQFLGGVAVAAGLQAWASPDARKDGVWTVENFLLLFCAFTVAVALATLTYSGVAHAREIQGSGLSFGGFGVLWQGFLIGGLMGLLSWWGSLNPSYVYGLIGFFAVAGYKPPLARTLAGIRDGALATYAVAIVSCVIWVTQAGDSIFLKTTTFVILEAAVFALLPIPLLDGALLLQNRPGQWLALFVPGVLLWLTLSLWKADVPWVQLAKMLGVLAVVAVFTYGLWTEARRREAVPAGAP</sequence>
<evidence type="ECO:0000256" key="1">
    <source>
        <dbReference type="SAM" id="MobiDB-lite"/>
    </source>
</evidence>
<feature type="compositionally biased region" description="Pro residues" evidence="1">
    <location>
        <begin position="29"/>
        <end position="39"/>
    </location>
</feature>
<keyword evidence="4" id="KW-1185">Reference proteome</keyword>
<feature type="transmembrane region" description="Helical" evidence="2">
    <location>
        <begin position="682"/>
        <end position="703"/>
    </location>
</feature>
<comment type="caution">
    <text evidence="3">The sequence shown here is derived from an EMBL/GenBank/DDBJ whole genome shotgun (WGS) entry which is preliminary data.</text>
</comment>
<feature type="transmembrane region" description="Helical" evidence="2">
    <location>
        <begin position="600"/>
        <end position="618"/>
    </location>
</feature>
<feature type="transmembrane region" description="Helical" evidence="2">
    <location>
        <begin position="418"/>
        <end position="439"/>
    </location>
</feature>
<accession>A0A919RFI0</accession>
<evidence type="ECO:0000313" key="4">
    <source>
        <dbReference type="Proteomes" id="UP000606172"/>
    </source>
</evidence>
<feature type="transmembrane region" description="Helical" evidence="2">
    <location>
        <begin position="572"/>
        <end position="588"/>
    </location>
</feature>
<feature type="transmembrane region" description="Helical" evidence="2">
    <location>
        <begin position="477"/>
        <end position="495"/>
    </location>
</feature>
<name>A0A919RFI0_9ACTN</name>
<feature type="transmembrane region" description="Helical" evidence="2">
    <location>
        <begin position="510"/>
        <end position="532"/>
    </location>
</feature>
<keyword evidence="2" id="KW-1133">Transmembrane helix</keyword>
<keyword evidence="2" id="KW-0472">Membrane</keyword>
<feature type="region of interest" description="Disordered" evidence="1">
    <location>
        <begin position="197"/>
        <end position="310"/>
    </location>
</feature>
<feature type="transmembrane region" description="Helical" evidence="2">
    <location>
        <begin position="544"/>
        <end position="566"/>
    </location>
</feature>
<keyword evidence="2" id="KW-0812">Transmembrane</keyword>
<organism evidence="3 4">
    <name type="scientific">Sinosporangium siamense</name>
    <dbReference type="NCBI Taxonomy" id="1367973"/>
    <lineage>
        <taxon>Bacteria</taxon>
        <taxon>Bacillati</taxon>
        <taxon>Actinomycetota</taxon>
        <taxon>Actinomycetes</taxon>
        <taxon>Streptosporangiales</taxon>
        <taxon>Streptosporangiaceae</taxon>
        <taxon>Sinosporangium</taxon>
    </lineage>
</organism>
<protein>
    <submittedName>
        <fullName evidence="3">Uncharacterized protein</fullName>
    </submittedName>
</protein>
<evidence type="ECO:0000313" key="3">
    <source>
        <dbReference type="EMBL" id="GII90941.1"/>
    </source>
</evidence>
<feature type="region of interest" description="Disordered" evidence="1">
    <location>
        <begin position="28"/>
        <end position="47"/>
    </location>
</feature>
<feature type="transmembrane region" description="Helical" evidence="2">
    <location>
        <begin position="659"/>
        <end position="676"/>
    </location>
</feature>